<sequence length="1222" mass="139691">MDIIVKLKQEWKAFSDDLDPKYILSSLRNSNVISSEEYERIKSKGRKPERFKELFSLLTDGSKTSNQLKLFVDALEEKDEEGCLPYPWLAEKLKPAFKLDDDVHRILVRGNVRLPVNHLLPREKEVQKIRDKLIELSDQENPSKWIVLHGPIGSGKSSLAAESLRMNYLIKNYFPDGVYWVNFGGNKMNYADRLEINSYDKKIVNILKLLNDSYKFSPDDDFNYLLRKEILSKKVLFILDEVCDKRIIDIFNIGSPILVTTTLKNILDHVSCYSEFIECSNDAENSDIKLLLSKYVDCKAEELPDVAQEVCSKCGGSLLVASLIGGSMSSVGNDEETWKYWNKKLDENGLAGLEEIEEKDVLNVIINCIEHIDMWKEYYFDLVIFKKGYDVPSEVLKIMWDTSAVFQIAVELYKRSFAVIKESESGSEFFCCSHDLYVDAVSHFLGKEKIKERHKKFVGKVLDHGRSFDGTFDLTKLPKNYISSFIDYHLYEAGEFEELEKLYLDLNFIEQKIRLMGDYRSILVDYQCYKNCFKNKEGAESFKLFLQKKGKYILSEEKCDIIHLALFEPNDSIVYKKAKEYANKNRGIYYEWCNKMESIHKFFDYKILSCSSVKFGAINGDASLVAFVGDFKSEESGSEYASWVKLWDLPTANVIKENSHADVINYCAFSSKGDYLATASADTTVKIFKIQKSFDDSVHVKLLLPFKHASDVICCSFSNDDRYVISSDIIGNTLVWKFDVLGEREHIPMRCFSHPHDLKKEPFRFSSLSNDGKTIGTAVYDTIKLWDFKTRKEKKRFCCNNRIIKKFIFSNDDSHILLVQDYAILLWDIENDNMLTIFSDDSCAISSCCLSTTGKYIACGMESGCIIIITKEGQKILPKHDNEILNVMFSKDETKLFSISPNCCIIHNVNAVETIPLISGNLSVVMDEELTIASSKSSYSVAMFQNFHLDELSVKVFNIIEKNTVELFPKHCGKITYILPSKNNHSLFTCSVDATVNVWQGEQLHVTLSGHKLPIVMCVEFKTCNQLLMCCEDGLLKVCNTDLGNCIYNLEGHCDKNITHCDISCDDEYLAATFTNGNIVVWKAESGNLYKIFFLPPKVRNLTVRCCQFSPLAEMLLAGLDNGNVVLCRLLGDQTCDILNSKHESAVQTIRRINKDDTFEKPLFLSASKCIKLWNSYGHLVQTILFPNSTMADEPPEIWSSDNFDVFVVILNSILYILKRID</sequence>
<dbReference type="SMART" id="SM00320">
    <property type="entry name" value="WD40"/>
    <property type="match status" value="10"/>
</dbReference>
<dbReference type="Pfam" id="PF00619">
    <property type="entry name" value="CARD"/>
    <property type="match status" value="1"/>
</dbReference>
<protein>
    <submittedName>
        <fullName evidence="6">Apoptotic protease-activating factor 1 like protein</fullName>
    </submittedName>
</protein>
<feature type="repeat" description="WD" evidence="4">
    <location>
        <begin position="657"/>
        <end position="691"/>
    </location>
</feature>
<keyword evidence="7" id="KW-1185">Reference proteome</keyword>
<dbReference type="Pfam" id="PF00400">
    <property type="entry name" value="WD40"/>
    <property type="match status" value="4"/>
</dbReference>
<dbReference type="PROSITE" id="PS50082">
    <property type="entry name" value="WD_REPEATS_2"/>
    <property type="match status" value="1"/>
</dbReference>
<dbReference type="SUPFAM" id="SSF52540">
    <property type="entry name" value="P-loop containing nucleoside triphosphate hydrolases"/>
    <property type="match status" value="1"/>
</dbReference>
<accession>A0A8T0F3I2</accession>
<keyword evidence="6" id="KW-0645">Protease</keyword>
<dbReference type="Gene3D" id="3.40.50.300">
    <property type="entry name" value="P-loop containing nucleotide triphosphate hydrolases"/>
    <property type="match status" value="1"/>
</dbReference>
<dbReference type="SUPFAM" id="SSF50960">
    <property type="entry name" value="TolB, C-terminal domain"/>
    <property type="match status" value="1"/>
</dbReference>
<dbReference type="Gene3D" id="2.130.10.10">
    <property type="entry name" value="YVTN repeat-like/Quinoprotein amine dehydrogenase"/>
    <property type="match status" value="3"/>
</dbReference>
<dbReference type="InterPro" id="IPR036388">
    <property type="entry name" value="WH-like_DNA-bd_sf"/>
</dbReference>
<dbReference type="EMBL" id="JABXBU010001863">
    <property type="protein sequence ID" value="KAF8783478.1"/>
    <property type="molecule type" value="Genomic_DNA"/>
</dbReference>
<dbReference type="InterPro" id="IPR048975">
    <property type="entry name" value="WHD_APAF1"/>
</dbReference>
<gene>
    <name evidence="6" type="ORF">HNY73_013635</name>
</gene>
<keyword evidence="6" id="KW-0378">Hydrolase</keyword>
<dbReference type="InterPro" id="IPR002182">
    <property type="entry name" value="NB-ARC"/>
</dbReference>
<dbReference type="Pfam" id="PF17908">
    <property type="entry name" value="APAF1_C"/>
    <property type="match status" value="1"/>
</dbReference>
<dbReference type="Proteomes" id="UP000807504">
    <property type="component" value="Unassembled WGS sequence"/>
</dbReference>
<dbReference type="PANTHER" id="PTHR22845">
    <property type="entry name" value="APOPTOTIC PROTEASE-ACTIVATING FACTOR 1"/>
    <property type="match status" value="1"/>
</dbReference>
<dbReference type="InterPro" id="IPR011047">
    <property type="entry name" value="Quinoprotein_ADH-like_sf"/>
</dbReference>
<dbReference type="AlphaFoldDB" id="A0A8T0F3I2"/>
<dbReference type="Gene3D" id="1.10.8.430">
    <property type="entry name" value="Helical domain of apoptotic protease-activating factors"/>
    <property type="match status" value="1"/>
</dbReference>
<dbReference type="InterPro" id="IPR027417">
    <property type="entry name" value="P-loop_NTPase"/>
</dbReference>
<evidence type="ECO:0000256" key="2">
    <source>
        <dbReference type="ARBA" id="ARBA00022703"/>
    </source>
</evidence>
<dbReference type="InterPro" id="IPR042197">
    <property type="entry name" value="Apaf_helical"/>
</dbReference>
<dbReference type="GO" id="GO:0006915">
    <property type="term" value="P:apoptotic process"/>
    <property type="evidence" value="ECO:0007669"/>
    <property type="project" value="UniProtKB-KW"/>
</dbReference>
<organism evidence="6 7">
    <name type="scientific">Argiope bruennichi</name>
    <name type="common">Wasp spider</name>
    <name type="synonym">Aranea bruennichi</name>
    <dbReference type="NCBI Taxonomy" id="94029"/>
    <lineage>
        <taxon>Eukaryota</taxon>
        <taxon>Metazoa</taxon>
        <taxon>Ecdysozoa</taxon>
        <taxon>Arthropoda</taxon>
        <taxon>Chelicerata</taxon>
        <taxon>Arachnida</taxon>
        <taxon>Araneae</taxon>
        <taxon>Araneomorphae</taxon>
        <taxon>Entelegynae</taxon>
        <taxon>Araneoidea</taxon>
        <taxon>Araneidae</taxon>
        <taxon>Argiope</taxon>
    </lineage>
</organism>
<dbReference type="SUPFAM" id="SSF50998">
    <property type="entry name" value="Quinoprotein alcohol dehydrogenase-like"/>
    <property type="match status" value="1"/>
</dbReference>
<keyword evidence="2" id="KW-0053">Apoptosis</keyword>
<feature type="domain" description="CARD" evidence="5">
    <location>
        <begin position="1"/>
        <end position="81"/>
    </location>
</feature>
<dbReference type="Gene3D" id="1.25.40.370">
    <property type="match status" value="1"/>
</dbReference>
<comment type="caution">
    <text evidence="6">The sequence shown here is derived from an EMBL/GenBank/DDBJ whole genome shotgun (WGS) entry which is preliminary data.</text>
</comment>
<evidence type="ECO:0000256" key="3">
    <source>
        <dbReference type="ARBA" id="ARBA00022737"/>
    </source>
</evidence>
<dbReference type="InterPro" id="IPR015943">
    <property type="entry name" value="WD40/YVTN_repeat-like_dom_sf"/>
</dbReference>
<evidence type="ECO:0000256" key="4">
    <source>
        <dbReference type="PROSITE-ProRule" id="PRU00221"/>
    </source>
</evidence>
<dbReference type="GO" id="GO:0042981">
    <property type="term" value="P:regulation of apoptotic process"/>
    <property type="evidence" value="ECO:0007669"/>
    <property type="project" value="InterPro"/>
</dbReference>
<dbReference type="GO" id="GO:0005829">
    <property type="term" value="C:cytosol"/>
    <property type="evidence" value="ECO:0007669"/>
    <property type="project" value="UniProtKB-ARBA"/>
</dbReference>
<dbReference type="Gene3D" id="1.10.533.10">
    <property type="entry name" value="Death Domain, Fas"/>
    <property type="match status" value="1"/>
</dbReference>
<dbReference type="InterPro" id="IPR001680">
    <property type="entry name" value="WD40_rpt"/>
</dbReference>
<dbReference type="GO" id="GO:0008233">
    <property type="term" value="F:peptidase activity"/>
    <property type="evidence" value="ECO:0007669"/>
    <property type="project" value="UniProtKB-KW"/>
</dbReference>
<name>A0A8T0F3I2_ARGBR</name>
<dbReference type="InterPro" id="IPR011029">
    <property type="entry name" value="DEATH-like_dom_sf"/>
</dbReference>
<dbReference type="GO" id="GO:0043531">
    <property type="term" value="F:ADP binding"/>
    <property type="evidence" value="ECO:0007669"/>
    <property type="project" value="InterPro"/>
</dbReference>
<dbReference type="InterPro" id="IPR036322">
    <property type="entry name" value="WD40_repeat_dom_sf"/>
</dbReference>
<dbReference type="SUPFAM" id="SSF50978">
    <property type="entry name" value="WD40 repeat-like"/>
    <property type="match status" value="1"/>
</dbReference>
<evidence type="ECO:0000313" key="6">
    <source>
        <dbReference type="EMBL" id="KAF8783478.1"/>
    </source>
</evidence>
<dbReference type="Pfam" id="PF21296">
    <property type="entry name" value="WHD_APAF1"/>
    <property type="match status" value="1"/>
</dbReference>
<dbReference type="PANTHER" id="PTHR22845:SF5">
    <property type="entry name" value="APOPTOTIC PROTEASE-ACTIVATING FACTOR 1"/>
    <property type="match status" value="1"/>
</dbReference>
<dbReference type="SUPFAM" id="SSF47986">
    <property type="entry name" value="DEATH domain"/>
    <property type="match status" value="1"/>
</dbReference>
<dbReference type="Gene3D" id="1.10.10.10">
    <property type="entry name" value="Winged helix-like DNA-binding domain superfamily/Winged helix DNA-binding domain"/>
    <property type="match status" value="1"/>
</dbReference>
<dbReference type="InterPro" id="IPR001315">
    <property type="entry name" value="CARD"/>
</dbReference>
<evidence type="ECO:0000256" key="1">
    <source>
        <dbReference type="ARBA" id="ARBA00022574"/>
    </source>
</evidence>
<evidence type="ECO:0000313" key="7">
    <source>
        <dbReference type="Proteomes" id="UP000807504"/>
    </source>
</evidence>
<reference evidence="6" key="1">
    <citation type="journal article" date="2020" name="bioRxiv">
        <title>Chromosome-level reference genome of the European wasp spider Argiope bruennichi: a resource for studies on range expansion and evolutionary adaptation.</title>
        <authorList>
            <person name="Sheffer M.M."/>
            <person name="Hoppe A."/>
            <person name="Krehenwinkel H."/>
            <person name="Uhl G."/>
            <person name="Kuss A.W."/>
            <person name="Jensen L."/>
            <person name="Jensen C."/>
            <person name="Gillespie R.G."/>
            <person name="Hoff K.J."/>
            <person name="Prost S."/>
        </authorList>
    </citation>
    <scope>NUCLEOTIDE SEQUENCE</scope>
</reference>
<proteinExistence type="predicted"/>
<reference evidence="6" key="2">
    <citation type="submission" date="2020-06" db="EMBL/GenBank/DDBJ databases">
        <authorList>
            <person name="Sheffer M."/>
        </authorList>
    </citation>
    <scope>NUCLEOTIDE SEQUENCE</scope>
</reference>
<dbReference type="CDD" id="cd01671">
    <property type="entry name" value="CARD"/>
    <property type="match status" value="1"/>
</dbReference>
<keyword evidence="3" id="KW-0677">Repeat</keyword>
<dbReference type="GO" id="GO:0006508">
    <property type="term" value="P:proteolysis"/>
    <property type="evidence" value="ECO:0007669"/>
    <property type="project" value="UniProtKB-KW"/>
</dbReference>
<dbReference type="Pfam" id="PF00931">
    <property type="entry name" value="NB-ARC"/>
    <property type="match status" value="1"/>
</dbReference>
<dbReference type="PROSITE" id="PS50209">
    <property type="entry name" value="CARD"/>
    <property type="match status" value="1"/>
</dbReference>
<evidence type="ECO:0000259" key="5">
    <source>
        <dbReference type="PROSITE" id="PS50209"/>
    </source>
</evidence>
<dbReference type="InterPro" id="IPR041452">
    <property type="entry name" value="APAF1_C"/>
</dbReference>
<keyword evidence="1 4" id="KW-0853">WD repeat</keyword>